<dbReference type="Gene3D" id="3.90.1150.170">
    <property type="match status" value="2"/>
</dbReference>
<evidence type="ECO:0000313" key="8">
    <source>
        <dbReference type="Proteomes" id="UP000179920"/>
    </source>
</evidence>
<gene>
    <name evidence="7" type="ORF">UBRO_09015</name>
</gene>
<comment type="cofactor">
    <cofactor evidence="1 6">
        <name>pyridoxal 5'-phosphate</name>
        <dbReference type="ChEBI" id="CHEBI:597326"/>
    </cofactor>
</comment>
<accession>A0A1K0G7C4</accession>
<dbReference type="SUPFAM" id="SSF53383">
    <property type="entry name" value="PLP-dependent transferases"/>
    <property type="match status" value="1"/>
</dbReference>
<dbReference type="OrthoDB" id="2161780at2759"/>
<dbReference type="InterPro" id="IPR015421">
    <property type="entry name" value="PyrdxlP-dep_Trfase_major"/>
</dbReference>
<evidence type="ECO:0000256" key="5">
    <source>
        <dbReference type="ARBA" id="ARBA00023239"/>
    </source>
</evidence>
<keyword evidence="4 6" id="KW-0663">Pyridoxal phosphate</keyword>
<dbReference type="GO" id="GO:0019752">
    <property type="term" value="P:carboxylic acid metabolic process"/>
    <property type="evidence" value="ECO:0007669"/>
    <property type="project" value="InterPro"/>
</dbReference>
<dbReference type="InterPro" id="IPR015424">
    <property type="entry name" value="PyrdxlP-dep_Trfase"/>
</dbReference>
<dbReference type="PANTHER" id="PTHR45677:SF8">
    <property type="entry name" value="CYSTEINE SULFINIC ACID DECARBOXYLASE"/>
    <property type="match status" value="1"/>
</dbReference>
<dbReference type="Gene3D" id="3.40.640.10">
    <property type="entry name" value="Type I PLP-dependent aspartate aminotransferase-like (Major domain)"/>
    <property type="match status" value="1"/>
</dbReference>
<evidence type="ECO:0000313" key="7">
    <source>
        <dbReference type="EMBL" id="SAM83540.1"/>
    </source>
</evidence>
<dbReference type="EMBL" id="LT558127">
    <property type="protein sequence ID" value="SAM83540.1"/>
    <property type="molecule type" value="Genomic_DNA"/>
</dbReference>
<dbReference type="AlphaFoldDB" id="A0A1K0G7C4"/>
<name>A0A1K0G7C4_9BASI</name>
<dbReference type="GO" id="GO:0005737">
    <property type="term" value="C:cytoplasm"/>
    <property type="evidence" value="ECO:0007669"/>
    <property type="project" value="TreeGrafter"/>
</dbReference>
<dbReference type="Proteomes" id="UP000179920">
    <property type="component" value="Chromosome XI"/>
</dbReference>
<dbReference type="GO" id="GO:0016831">
    <property type="term" value="F:carboxy-lyase activity"/>
    <property type="evidence" value="ECO:0007669"/>
    <property type="project" value="UniProtKB-KW"/>
</dbReference>
<evidence type="ECO:0000256" key="6">
    <source>
        <dbReference type="RuleBase" id="RU000382"/>
    </source>
</evidence>
<sequence>MPSEDFSRFSSKELETLLGQIYEPLTQWAKAGERHGASAHPNPQAAPIKLLLEEEGCSRQEILQEVEEALRRSVNPWTGRFWEKLYSRPDPVGIAGDIVVACSNASGHVESANPYFARVETFCVRELAKVFGMDPDLSDGVTMPGGSASNTLALQTCLISRFPSFRIEGVAGLYSDLQRHDSIASCAPSERSTGHERRSVKKVLVFASEHCHYSIEQSAVACGLGSSSVIKVAGDEGGKMSVDCLAQAVQSSLEGGDAPLFVCATAGMTVLGTFDDIRAISSVCEEGLTSQLKVEALYLFHSVSKANLAAGFDHATKTLGCGRRPDAFKFYLAWKRHGSKGFGERITQALVQAEDLRGYILLHRDSLALELGPVPSPPFLQVCFRPLAPVKSPAALANGLSEQQLLDACVLQVHCSFQHTRFAVDFAPLPQLGRLYIRYQAQQDIWRLDTVLVNRVSSTACSGFHTMGSLSTRMPIGKISLNLLPMLGTKESAFGKLESAEDYDPVWR</sequence>
<organism evidence="7 8">
    <name type="scientific">Ustilago bromivora</name>
    <dbReference type="NCBI Taxonomy" id="307758"/>
    <lineage>
        <taxon>Eukaryota</taxon>
        <taxon>Fungi</taxon>
        <taxon>Dikarya</taxon>
        <taxon>Basidiomycota</taxon>
        <taxon>Ustilaginomycotina</taxon>
        <taxon>Ustilaginomycetes</taxon>
        <taxon>Ustilaginales</taxon>
        <taxon>Ustilaginaceae</taxon>
        <taxon>Ustilago</taxon>
    </lineage>
</organism>
<keyword evidence="3" id="KW-0210">Decarboxylase</keyword>
<dbReference type="GO" id="GO:0030170">
    <property type="term" value="F:pyridoxal phosphate binding"/>
    <property type="evidence" value="ECO:0007669"/>
    <property type="project" value="InterPro"/>
</dbReference>
<reference evidence="8" key="1">
    <citation type="submission" date="2016-04" db="EMBL/GenBank/DDBJ databases">
        <authorList>
            <person name="Guldener U."/>
            <person name="Guldener U."/>
        </authorList>
    </citation>
    <scope>NUCLEOTIDE SEQUENCE [LARGE SCALE GENOMIC DNA]</scope>
    <source>
        <strain evidence="8">UB2112</strain>
    </source>
</reference>
<keyword evidence="5 6" id="KW-0456">Lyase</keyword>
<evidence type="ECO:0000256" key="2">
    <source>
        <dbReference type="ARBA" id="ARBA00009533"/>
    </source>
</evidence>
<dbReference type="PANTHER" id="PTHR45677">
    <property type="entry name" value="GLUTAMATE DECARBOXYLASE-RELATED"/>
    <property type="match status" value="1"/>
</dbReference>
<evidence type="ECO:0000256" key="3">
    <source>
        <dbReference type="ARBA" id="ARBA00022793"/>
    </source>
</evidence>
<comment type="similarity">
    <text evidence="2 6">Belongs to the group II decarboxylase family.</text>
</comment>
<proteinExistence type="inferred from homology"/>
<dbReference type="Pfam" id="PF00282">
    <property type="entry name" value="Pyridoxal_deC"/>
    <property type="match status" value="1"/>
</dbReference>
<dbReference type="InterPro" id="IPR002129">
    <property type="entry name" value="PyrdxlP-dep_de-COase"/>
</dbReference>
<evidence type="ECO:0000256" key="1">
    <source>
        <dbReference type="ARBA" id="ARBA00001933"/>
    </source>
</evidence>
<evidence type="ECO:0000256" key="4">
    <source>
        <dbReference type="ARBA" id="ARBA00022898"/>
    </source>
</evidence>
<protein>
    <submittedName>
        <fullName evidence="7">Related to Glutamate decarboxylase 1</fullName>
    </submittedName>
</protein>